<proteinExistence type="predicted"/>
<dbReference type="AlphaFoldDB" id="A0A498LMI0"/>
<evidence type="ECO:0000256" key="1">
    <source>
        <dbReference type="SAM" id="MobiDB-lite"/>
    </source>
</evidence>
<feature type="region of interest" description="Disordered" evidence="1">
    <location>
        <begin position="70"/>
        <end position="108"/>
    </location>
</feature>
<dbReference type="EMBL" id="QBIY01013286">
    <property type="protein sequence ID" value="RXN09360.1"/>
    <property type="molecule type" value="Genomic_DNA"/>
</dbReference>
<protein>
    <submittedName>
        <fullName evidence="2">Uncharacterized protein</fullName>
    </submittedName>
</protein>
<gene>
    <name evidence="3" type="ORF">ROHU_031190</name>
    <name evidence="2" type="ORF">ROHU_031463</name>
</gene>
<name>A0A498LMI0_LABRO</name>
<reference evidence="2 4" key="1">
    <citation type="submission" date="2018-03" db="EMBL/GenBank/DDBJ databases">
        <title>Draft genome sequence of Rohu Carp (Labeo rohita).</title>
        <authorList>
            <person name="Das P."/>
            <person name="Kushwaha B."/>
            <person name="Joshi C.G."/>
            <person name="Kumar D."/>
            <person name="Nagpure N.S."/>
            <person name="Sahoo L."/>
            <person name="Das S.P."/>
            <person name="Bit A."/>
            <person name="Patnaik S."/>
            <person name="Meher P.K."/>
            <person name="Jayasankar P."/>
            <person name="Koringa P.G."/>
            <person name="Patel N.V."/>
            <person name="Hinsu A.T."/>
            <person name="Kumar R."/>
            <person name="Pandey M."/>
            <person name="Agarwal S."/>
            <person name="Srivastava S."/>
            <person name="Singh M."/>
            <person name="Iquebal M.A."/>
            <person name="Jaiswal S."/>
            <person name="Angadi U.B."/>
            <person name="Kumar N."/>
            <person name="Raza M."/>
            <person name="Shah T.M."/>
            <person name="Rai A."/>
            <person name="Jena J.K."/>
        </authorList>
    </citation>
    <scope>NUCLEOTIDE SEQUENCE [LARGE SCALE GENOMIC DNA]</scope>
    <source>
        <strain evidence="2">DASCIFA01</strain>
        <tissue evidence="2">Testis</tissue>
    </source>
</reference>
<comment type="caution">
    <text evidence="2">The sequence shown here is derived from an EMBL/GenBank/DDBJ whole genome shotgun (WGS) entry which is preliminary data.</text>
</comment>
<evidence type="ECO:0000313" key="4">
    <source>
        <dbReference type="Proteomes" id="UP000290572"/>
    </source>
</evidence>
<dbReference type="Proteomes" id="UP000290572">
    <property type="component" value="Unassembled WGS sequence"/>
</dbReference>
<keyword evidence="4" id="KW-1185">Reference proteome</keyword>
<organism evidence="2 4">
    <name type="scientific">Labeo rohita</name>
    <name type="common">Indian major carp</name>
    <name type="synonym">Cyprinus rohita</name>
    <dbReference type="NCBI Taxonomy" id="84645"/>
    <lineage>
        <taxon>Eukaryota</taxon>
        <taxon>Metazoa</taxon>
        <taxon>Chordata</taxon>
        <taxon>Craniata</taxon>
        <taxon>Vertebrata</taxon>
        <taxon>Euteleostomi</taxon>
        <taxon>Actinopterygii</taxon>
        <taxon>Neopterygii</taxon>
        <taxon>Teleostei</taxon>
        <taxon>Ostariophysi</taxon>
        <taxon>Cypriniformes</taxon>
        <taxon>Cyprinidae</taxon>
        <taxon>Labeoninae</taxon>
        <taxon>Labeonini</taxon>
        <taxon>Labeo</taxon>
    </lineage>
</organism>
<evidence type="ECO:0000313" key="2">
    <source>
        <dbReference type="EMBL" id="RXN09360.1"/>
    </source>
</evidence>
<dbReference type="EMBL" id="QBIY01013246">
    <property type="protein sequence ID" value="RXN09810.1"/>
    <property type="molecule type" value="Genomic_DNA"/>
</dbReference>
<evidence type="ECO:0000313" key="3">
    <source>
        <dbReference type="EMBL" id="RXN09810.1"/>
    </source>
</evidence>
<sequence length="108" mass="11989">MAPVSRPLRTWPLSAPRLPRDRVAFKAQLVGYSLSGVRWALKTQIRRISTPFHIASPTDRLRELGWGRSVNAGARLPPPSGCAVPLDLGPERSDRRYPPGPESIHFTP</sequence>
<accession>A0A498LMI0</accession>